<dbReference type="EMBL" id="BK003328">
    <property type="protein sequence ID" value="DAA03527.1"/>
    <property type="molecule type" value="Genomic_DNA"/>
</dbReference>
<accession>Q6IHT8</accession>
<proteinExistence type="predicted"/>
<gene>
    <name evidence="2" type="ORF">HDC00993</name>
</gene>
<name>Q6IHT8_DROME</name>
<evidence type="ECO:0000256" key="1">
    <source>
        <dbReference type="SAM" id="MobiDB-lite"/>
    </source>
</evidence>
<sequence length="99" mass="10717">MSRVSGKNEKKLPSCFLFEAAEIIINCLECLLPPSRKPSFKLCTCSMLPAPCSMLPAPCSPGRGVGVWKLLTTVLSTGTVPEQQKPNNDRLAKKVNDSP</sequence>
<organism evidence="2">
    <name type="scientific">Drosophila melanogaster</name>
    <name type="common">Fruit fly</name>
    <dbReference type="NCBI Taxonomy" id="7227"/>
    <lineage>
        <taxon>Eukaryota</taxon>
        <taxon>Metazoa</taxon>
        <taxon>Ecdysozoa</taxon>
        <taxon>Arthropoda</taxon>
        <taxon>Hexapoda</taxon>
        <taxon>Insecta</taxon>
        <taxon>Pterygota</taxon>
        <taxon>Neoptera</taxon>
        <taxon>Endopterygota</taxon>
        <taxon>Diptera</taxon>
        <taxon>Brachycera</taxon>
        <taxon>Muscomorpha</taxon>
        <taxon>Ephydroidea</taxon>
        <taxon>Drosophilidae</taxon>
        <taxon>Drosophila</taxon>
        <taxon>Sophophora</taxon>
    </lineage>
</organism>
<dbReference type="AlphaFoldDB" id="Q6IHT8"/>
<feature type="compositionally biased region" description="Basic and acidic residues" evidence="1">
    <location>
        <begin position="87"/>
        <end position="99"/>
    </location>
</feature>
<reference evidence="2" key="1">
    <citation type="journal article" date="2003" name="Genome Biol.">
        <title>An integrated gene annotation and transcriptional profiling approach towards the full gene content of the Drosophila genome.</title>
        <authorList>
            <person name="Hild M."/>
            <person name="Beckmann B."/>
            <person name="Haas S.A."/>
            <person name="Koch B."/>
            <person name="Solovyev V."/>
            <person name="Busold C."/>
            <person name="Fellenberg K."/>
            <person name="Boutros M."/>
            <person name="Vingron M."/>
            <person name="Sauer F."/>
            <person name="Hoheisel J.D."/>
            <person name="Paro R."/>
        </authorList>
    </citation>
    <scope>NUCLEOTIDE SEQUENCE</scope>
</reference>
<feature type="region of interest" description="Disordered" evidence="1">
    <location>
        <begin position="79"/>
        <end position="99"/>
    </location>
</feature>
<evidence type="ECO:0000313" key="2">
    <source>
        <dbReference type="EMBL" id="DAA03527.1"/>
    </source>
</evidence>
<protein>
    <submittedName>
        <fullName evidence="2">HDC00993</fullName>
    </submittedName>
</protein>